<dbReference type="EMBL" id="JAQQFM010000001">
    <property type="protein sequence ID" value="MFL9923134.1"/>
    <property type="molecule type" value="Genomic_DNA"/>
</dbReference>
<feature type="binding site" evidence="4">
    <location>
        <position position="211"/>
    </location>
    <ligand>
        <name>Zn(2+)</name>
        <dbReference type="ChEBI" id="CHEBI:29105"/>
    </ligand>
</feature>
<organism evidence="6 7">
    <name type="scientific">Herbaspirillum lusitanum</name>
    <dbReference type="NCBI Taxonomy" id="213312"/>
    <lineage>
        <taxon>Bacteria</taxon>
        <taxon>Pseudomonadati</taxon>
        <taxon>Pseudomonadota</taxon>
        <taxon>Betaproteobacteria</taxon>
        <taxon>Burkholderiales</taxon>
        <taxon>Oxalobacteraceae</taxon>
        <taxon>Herbaspirillum</taxon>
    </lineage>
</organism>
<dbReference type="Proteomes" id="UP001629246">
    <property type="component" value="Unassembled WGS sequence"/>
</dbReference>
<keyword evidence="4" id="KW-0479">Metal-binding</keyword>
<gene>
    <name evidence="6" type="ORF">PQR62_02570</name>
</gene>
<keyword evidence="7" id="KW-1185">Reference proteome</keyword>
<dbReference type="Pfam" id="PF02146">
    <property type="entry name" value="SIR2"/>
    <property type="match status" value="1"/>
</dbReference>
<dbReference type="Gene3D" id="3.30.1600.10">
    <property type="entry name" value="SIR2/SIRT2 'Small Domain"/>
    <property type="match status" value="1"/>
</dbReference>
<dbReference type="Gene3D" id="3.40.50.1220">
    <property type="entry name" value="TPP-binding domain"/>
    <property type="match status" value="1"/>
</dbReference>
<dbReference type="EC" id="2.3.1.286" evidence="1"/>
<evidence type="ECO:0000256" key="4">
    <source>
        <dbReference type="PROSITE-ProRule" id="PRU00236"/>
    </source>
</evidence>
<keyword evidence="2" id="KW-0808">Transferase</keyword>
<dbReference type="RefSeq" id="WP_408154458.1">
    <property type="nucleotide sequence ID" value="NZ_JAQQFM010000001.1"/>
</dbReference>
<name>A0ABW9A4C6_9BURK</name>
<evidence type="ECO:0000256" key="3">
    <source>
        <dbReference type="ARBA" id="ARBA00023027"/>
    </source>
</evidence>
<dbReference type="InterPro" id="IPR003000">
    <property type="entry name" value="Sirtuin"/>
</dbReference>
<dbReference type="InterPro" id="IPR050134">
    <property type="entry name" value="NAD-dep_sirtuin_deacylases"/>
</dbReference>
<proteinExistence type="predicted"/>
<evidence type="ECO:0000256" key="2">
    <source>
        <dbReference type="ARBA" id="ARBA00022679"/>
    </source>
</evidence>
<evidence type="ECO:0000259" key="5">
    <source>
        <dbReference type="PROSITE" id="PS50305"/>
    </source>
</evidence>
<dbReference type="InterPro" id="IPR029035">
    <property type="entry name" value="DHS-like_NAD/FAD-binding_dom"/>
</dbReference>
<feature type="binding site" evidence="4">
    <location>
        <position position="214"/>
    </location>
    <ligand>
        <name>Zn(2+)</name>
        <dbReference type="ChEBI" id="CHEBI:29105"/>
    </ligand>
</feature>
<feature type="domain" description="Deacetylase sirtuin-type" evidence="5">
    <location>
        <begin position="31"/>
        <end position="309"/>
    </location>
</feature>
<keyword evidence="3" id="KW-0520">NAD</keyword>
<comment type="caution">
    <text evidence="6">The sequence shown here is derived from an EMBL/GenBank/DDBJ whole genome shotgun (WGS) entry which is preliminary data.</text>
</comment>
<dbReference type="PANTHER" id="PTHR11085">
    <property type="entry name" value="NAD-DEPENDENT PROTEIN DEACYLASE SIRTUIN-5, MITOCHONDRIAL-RELATED"/>
    <property type="match status" value="1"/>
</dbReference>
<dbReference type="InterPro" id="IPR026591">
    <property type="entry name" value="Sirtuin_cat_small_dom_sf"/>
</dbReference>
<dbReference type="InterPro" id="IPR026590">
    <property type="entry name" value="Ssirtuin_cat_dom"/>
</dbReference>
<feature type="active site" description="Proton acceptor" evidence="4">
    <location>
        <position position="152"/>
    </location>
</feature>
<evidence type="ECO:0000313" key="6">
    <source>
        <dbReference type="EMBL" id="MFL9923134.1"/>
    </source>
</evidence>
<evidence type="ECO:0000256" key="1">
    <source>
        <dbReference type="ARBA" id="ARBA00012928"/>
    </source>
</evidence>
<dbReference type="PROSITE" id="PS50305">
    <property type="entry name" value="SIRTUIN"/>
    <property type="match status" value="1"/>
</dbReference>
<dbReference type="PANTHER" id="PTHR11085:SF10">
    <property type="entry name" value="NAD-DEPENDENT PROTEIN DEACYLASE SIRTUIN-5, MITOCHONDRIAL-RELATED"/>
    <property type="match status" value="1"/>
</dbReference>
<protein>
    <recommendedName>
        <fullName evidence="1">protein acetyllysine N-acetyltransferase</fullName>
        <ecNumber evidence="1">2.3.1.286</ecNumber>
    </recommendedName>
</protein>
<evidence type="ECO:0000313" key="7">
    <source>
        <dbReference type="Proteomes" id="UP001629246"/>
    </source>
</evidence>
<feature type="binding site" evidence="4">
    <location>
        <position position="163"/>
    </location>
    <ligand>
        <name>Zn(2+)</name>
        <dbReference type="ChEBI" id="CHEBI:29105"/>
    </ligand>
</feature>
<feature type="binding site" evidence="4">
    <location>
        <position position="160"/>
    </location>
    <ligand>
        <name>Zn(2+)</name>
        <dbReference type="ChEBI" id="CHEBI:29105"/>
    </ligand>
</feature>
<dbReference type="SUPFAM" id="SSF52467">
    <property type="entry name" value="DHS-like NAD/FAD-binding domain"/>
    <property type="match status" value="1"/>
</dbReference>
<dbReference type="NCBIfam" id="NF003738">
    <property type="entry name" value="PRK05333.1"/>
    <property type="match status" value="1"/>
</dbReference>
<reference evidence="6 7" key="1">
    <citation type="journal article" date="2024" name="Chem. Sci.">
        <title>Discovery of megapolipeptins by genome mining of a Burkholderiales bacteria collection.</title>
        <authorList>
            <person name="Paulo B.S."/>
            <person name="Recchia M.J.J."/>
            <person name="Lee S."/>
            <person name="Fergusson C.H."/>
            <person name="Romanowski S.B."/>
            <person name="Hernandez A."/>
            <person name="Krull N."/>
            <person name="Liu D.Y."/>
            <person name="Cavanagh H."/>
            <person name="Bos A."/>
            <person name="Gray C.A."/>
            <person name="Murphy B.T."/>
            <person name="Linington R.G."/>
            <person name="Eustaquio A.S."/>
        </authorList>
    </citation>
    <scope>NUCLEOTIDE SEQUENCE [LARGE SCALE GENOMIC DNA]</scope>
    <source>
        <strain evidence="6 7">RL21-008-BIB-A</strain>
    </source>
</reference>
<sequence>MTPAPTSATTRQPESRTDQQTLLAVPALSDSSELIANAEVLATFLARHRHTMLLTGAGISTASGIPDYRDRDGIRRGRLPVQGAEFRQSEAVRKRYWARSMIGWPTLAQARPNAAHLALAALQQHARAGALLTQNVDGLHQQAGSREVIELHGNIHRVICLQCATQFPRAEVQQTLQALNPELAGTLAQPLPDGDAQLEPDAHTDFHVPACPRCGGMLQPDVVFFGDGVPRARAEVAEQAVQQADALLVVGSSLMVFSGFRFARMAAEAGKPVIVLNRGVTRADSLLTLKMEFAAEHMLPQVLRQLGIAALTEAQVEAAEVEAGVQSAALSDPLSHPLSRT</sequence>
<accession>A0ABW9A4C6</accession>
<keyword evidence="4" id="KW-0862">Zinc</keyword>